<dbReference type="InterPro" id="IPR046342">
    <property type="entry name" value="CBS_dom_sf"/>
</dbReference>
<dbReference type="Pfam" id="PF00571">
    <property type="entry name" value="CBS"/>
    <property type="match status" value="2"/>
</dbReference>
<keyword evidence="5" id="KW-1185">Reference proteome</keyword>
<dbReference type="PANTHER" id="PTHR43080:SF2">
    <property type="entry name" value="CBS DOMAIN-CONTAINING PROTEIN"/>
    <property type="match status" value="1"/>
</dbReference>
<protein>
    <submittedName>
        <fullName evidence="4">CBS domain protein</fullName>
    </submittedName>
</protein>
<name>A0A4R6UC12_9BURK</name>
<dbReference type="EMBL" id="SNYL01000006">
    <property type="protein sequence ID" value="TDQ43502.1"/>
    <property type="molecule type" value="Genomic_DNA"/>
</dbReference>
<dbReference type="Proteomes" id="UP000295510">
    <property type="component" value="Unassembled WGS sequence"/>
</dbReference>
<keyword evidence="1 2" id="KW-0129">CBS domain</keyword>
<gene>
    <name evidence="4" type="ORF">DFR43_10673</name>
</gene>
<reference evidence="4 5" key="1">
    <citation type="submission" date="2019-03" db="EMBL/GenBank/DDBJ databases">
        <title>Genomic Encyclopedia of Type Strains, Phase IV (KMG-IV): sequencing the most valuable type-strain genomes for metagenomic binning, comparative biology and taxonomic classification.</title>
        <authorList>
            <person name="Goeker M."/>
        </authorList>
    </citation>
    <scope>NUCLEOTIDE SEQUENCE [LARGE SCALE GENOMIC DNA]</scope>
    <source>
        <strain evidence="4 5">DSM 19605</strain>
    </source>
</reference>
<dbReference type="PANTHER" id="PTHR43080">
    <property type="entry name" value="CBS DOMAIN-CONTAINING PROTEIN CBSX3, MITOCHONDRIAL"/>
    <property type="match status" value="1"/>
</dbReference>
<feature type="domain" description="CBS" evidence="3">
    <location>
        <begin position="74"/>
        <end position="130"/>
    </location>
</feature>
<feature type="domain" description="CBS" evidence="3">
    <location>
        <begin position="7"/>
        <end position="67"/>
    </location>
</feature>
<dbReference type="Gene3D" id="3.10.580.10">
    <property type="entry name" value="CBS-domain"/>
    <property type="match status" value="1"/>
</dbReference>
<dbReference type="OrthoDB" id="9794094at2"/>
<evidence type="ECO:0000256" key="2">
    <source>
        <dbReference type="PROSITE-ProRule" id="PRU00703"/>
    </source>
</evidence>
<dbReference type="SUPFAM" id="SSF54631">
    <property type="entry name" value="CBS-domain pair"/>
    <property type="match status" value="1"/>
</dbReference>
<dbReference type="RefSeq" id="WP_133596880.1">
    <property type="nucleotide sequence ID" value="NZ_SNYL01000006.1"/>
</dbReference>
<accession>A0A4R6UC12</accession>
<dbReference type="PROSITE" id="PS51371">
    <property type="entry name" value="CBS"/>
    <property type="match status" value="2"/>
</dbReference>
<dbReference type="AlphaFoldDB" id="A0A4R6UC12"/>
<evidence type="ECO:0000256" key="1">
    <source>
        <dbReference type="ARBA" id="ARBA00023122"/>
    </source>
</evidence>
<evidence type="ECO:0000313" key="5">
    <source>
        <dbReference type="Proteomes" id="UP000295510"/>
    </source>
</evidence>
<evidence type="ECO:0000313" key="4">
    <source>
        <dbReference type="EMBL" id="TDQ43502.1"/>
    </source>
</evidence>
<organism evidence="4 5">
    <name type="scientific">Tepidicella xavieri</name>
    <dbReference type="NCBI Taxonomy" id="360241"/>
    <lineage>
        <taxon>Bacteria</taxon>
        <taxon>Pseudomonadati</taxon>
        <taxon>Pseudomonadota</taxon>
        <taxon>Betaproteobacteria</taxon>
        <taxon>Burkholderiales</taxon>
        <taxon>Tepidicella</taxon>
    </lineage>
</organism>
<comment type="caution">
    <text evidence="4">The sequence shown here is derived from an EMBL/GenBank/DDBJ whole genome shotgun (WGS) entry which is preliminary data.</text>
</comment>
<evidence type="ECO:0000259" key="3">
    <source>
        <dbReference type="PROSITE" id="PS51371"/>
    </source>
</evidence>
<dbReference type="InterPro" id="IPR051257">
    <property type="entry name" value="Diverse_CBS-Domain"/>
</dbReference>
<dbReference type="SMART" id="SM00116">
    <property type="entry name" value="CBS"/>
    <property type="match status" value="2"/>
</dbReference>
<dbReference type="InterPro" id="IPR000644">
    <property type="entry name" value="CBS_dom"/>
</dbReference>
<dbReference type="CDD" id="cd04630">
    <property type="entry name" value="CBS_pair_bac"/>
    <property type="match status" value="1"/>
</dbReference>
<proteinExistence type="predicted"/>
<sequence>MLVKDIMVRDVATIPALATIREAMQAMRQRGVKSLVVQRRDAHDAYGIITYTNILKTIVAEDGDIDLINVYDICAKPAVTISAELDVKHAARLMVNMRLRRLLVTSGNDLAGIITMNDIVGSILQMAEPEA</sequence>